<dbReference type="PROSITE" id="PS51745">
    <property type="entry name" value="PB1"/>
    <property type="match status" value="1"/>
</dbReference>
<dbReference type="EMBL" id="JAEPRB010000085">
    <property type="protein sequence ID" value="KAG2222365.1"/>
    <property type="molecule type" value="Genomic_DNA"/>
</dbReference>
<dbReference type="InterPro" id="IPR000270">
    <property type="entry name" value="PB1_dom"/>
</dbReference>
<gene>
    <name evidence="2" type="ORF">INT45_009838</name>
</gene>
<dbReference type="InterPro" id="IPR053793">
    <property type="entry name" value="PB1-like"/>
</dbReference>
<dbReference type="CDD" id="cd05992">
    <property type="entry name" value="PB1"/>
    <property type="match status" value="1"/>
</dbReference>
<name>A0A8H7VJ15_9FUNG</name>
<dbReference type="Pfam" id="PF00564">
    <property type="entry name" value="PB1"/>
    <property type="match status" value="1"/>
</dbReference>
<feature type="domain" description="PB1" evidence="1">
    <location>
        <begin position="8"/>
        <end position="84"/>
    </location>
</feature>
<dbReference type="Proteomes" id="UP000646827">
    <property type="component" value="Unassembled WGS sequence"/>
</dbReference>
<dbReference type="Gene3D" id="3.10.20.90">
    <property type="entry name" value="Phosphatidylinositol 3-kinase Catalytic Subunit, Chain A, domain 1"/>
    <property type="match status" value="1"/>
</dbReference>
<accession>A0A8H7VJ15</accession>
<organism evidence="2 3">
    <name type="scientific">Circinella minor</name>
    <dbReference type="NCBI Taxonomy" id="1195481"/>
    <lineage>
        <taxon>Eukaryota</taxon>
        <taxon>Fungi</taxon>
        <taxon>Fungi incertae sedis</taxon>
        <taxon>Mucoromycota</taxon>
        <taxon>Mucoromycotina</taxon>
        <taxon>Mucoromycetes</taxon>
        <taxon>Mucorales</taxon>
        <taxon>Lichtheimiaceae</taxon>
        <taxon>Circinella</taxon>
    </lineage>
</organism>
<dbReference type="SUPFAM" id="SSF54277">
    <property type="entry name" value="CAD &amp; PB1 domains"/>
    <property type="match status" value="1"/>
</dbReference>
<dbReference type="AlphaFoldDB" id="A0A8H7VJ15"/>
<sequence length="95" mass="11182">MEHSEEEYINIKVTPQTTSGLKFRFRVPKNITMDELRMKISKRKSSPMVLHLRLRYRDEDNDVIELENDEDLDCALKRGAGFVKSVNYLCVLTDF</sequence>
<proteinExistence type="predicted"/>
<evidence type="ECO:0000259" key="1">
    <source>
        <dbReference type="PROSITE" id="PS51745"/>
    </source>
</evidence>
<protein>
    <recommendedName>
        <fullName evidence="1">PB1 domain-containing protein</fullName>
    </recommendedName>
</protein>
<dbReference type="SMART" id="SM00666">
    <property type="entry name" value="PB1"/>
    <property type="match status" value="1"/>
</dbReference>
<comment type="caution">
    <text evidence="2">The sequence shown here is derived from an EMBL/GenBank/DDBJ whole genome shotgun (WGS) entry which is preliminary data.</text>
</comment>
<reference evidence="2 3" key="1">
    <citation type="submission" date="2020-12" db="EMBL/GenBank/DDBJ databases">
        <title>Metabolic potential, ecology and presence of endohyphal bacteria is reflected in genomic diversity of Mucoromycotina.</title>
        <authorList>
            <person name="Muszewska A."/>
            <person name="Okrasinska A."/>
            <person name="Steczkiewicz K."/>
            <person name="Drgas O."/>
            <person name="Orlowska M."/>
            <person name="Perlinska-Lenart U."/>
            <person name="Aleksandrzak-Piekarczyk T."/>
            <person name="Szatraj K."/>
            <person name="Zielenkiewicz U."/>
            <person name="Pilsyk S."/>
            <person name="Malc E."/>
            <person name="Mieczkowski P."/>
            <person name="Kruszewska J.S."/>
            <person name="Biernat P."/>
            <person name="Pawlowska J."/>
        </authorList>
    </citation>
    <scope>NUCLEOTIDE SEQUENCE [LARGE SCALE GENOMIC DNA]</scope>
    <source>
        <strain evidence="2 3">CBS 142.35</strain>
    </source>
</reference>
<dbReference type="OrthoDB" id="9450131at2759"/>
<evidence type="ECO:0000313" key="2">
    <source>
        <dbReference type="EMBL" id="KAG2222365.1"/>
    </source>
</evidence>
<keyword evidence="3" id="KW-1185">Reference proteome</keyword>
<evidence type="ECO:0000313" key="3">
    <source>
        <dbReference type="Proteomes" id="UP000646827"/>
    </source>
</evidence>